<keyword evidence="3" id="KW-0106">Calcium</keyword>
<dbReference type="InterPro" id="IPR025282">
    <property type="entry name" value="DUF4214"/>
</dbReference>
<evidence type="ECO:0000313" key="7">
    <source>
        <dbReference type="Proteomes" id="UP001432180"/>
    </source>
</evidence>
<dbReference type="EMBL" id="CP121472">
    <property type="protein sequence ID" value="WPL18683.1"/>
    <property type="molecule type" value="Genomic_DNA"/>
</dbReference>
<evidence type="ECO:0000313" key="6">
    <source>
        <dbReference type="EMBL" id="WPL18683.1"/>
    </source>
</evidence>
<dbReference type="RefSeq" id="WP_328984434.1">
    <property type="nucleotide sequence ID" value="NZ_CP121472.1"/>
</dbReference>
<comment type="subcellular location">
    <subcellularLocation>
        <location evidence="1">Secreted</location>
    </subcellularLocation>
</comment>
<sequence>MAITYDTPTTGEDLNTALQGGGLDQATINALLDAAGVDRTGTTNDVVVARVTINADGTTTVEAPEGQTPQFVVVDATNAPENTTYNPPDGFEIIPSVVFDTESNVTWNISTNAAPTAGQELGNESAFSNTADGAFDRVIASGSGNDNISVTSGEDVSLDGRQGNDILTTGSGNDSINGGEGNDIITAGAGNDTITGGAGNDSIFGSAGEDSIDAGTGYDYMNLDVNRGDLQVTNGELVSSSTGSIIKNVQYLEFADGSTATVSTDAIVAATMRLYDTVLGRSAELGGAEWWSDNADSYVDVMSLAATFLASDEFNLQHPAGLSDSDFVNLMYENTFDRDPDEGGNDFWINQLQSGLISRAHVATLFADSDEARADQTNVIQIDDDDWV</sequence>
<dbReference type="PRINTS" id="PR00313">
    <property type="entry name" value="CABNDNGRPT"/>
</dbReference>
<dbReference type="Pfam" id="PF00353">
    <property type="entry name" value="HemolysinCabind"/>
    <property type="match status" value="1"/>
</dbReference>
<dbReference type="SUPFAM" id="SSF51120">
    <property type="entry name" value="beta-Roll"/>
    <property type="match status" value="1"/>
</dbReference>
<feature type="region of interest" description="Disordered" evidence="4">
    <location>
        <begin position="142"/>
        <end position="161"/>
    </location>
</feature>
<evidence type="ECO:0000259" key="5">
    <source>
        <dbReference type="Pfam" id="PF13946"/>
    </source>
</evidence>
<dbReference type="InterPro" id="IPR018511">
    <property type="entry name" value="Hemolysin-typ_Ca-bd_CS"/>
</dbReference>
<evidence type="ECO:0000256" key="4">
    <source>
        <dbReference type="SAM" id="MobiDB-lite"/>
    </source>
</evidence>
<gene>
    <name evidence="6" type="primary">cya</name>
    <name evidence="6" type="ORF">Thiowin_03768</name>
</gene>
<proteinExistence type="predicted"/>
<evidence type="ECO:0000256" key="3">
    <source>
        <dbReference type="ARBA" id="ARBA00022837"/>
    </source>
</evidence>
<dbReference type="Proteomes" id="UP001432180">
    <property type="component" value="Chromosome"/>
</dbReference>
<keyword evidence="7" id="KW-1185">Reference proteome</keyword>
<dbReference type="Gene3D" id="2.150.10.10">
    <property type="entry name" value="Serralysin-like metalloprotease, C-terminal"/>
    <property type="match status" value="1"/>
</dbReference>
<reference evidence="6 7" key="1">
    <citation type="journal article" date="2023" name="Microorganisms">
        <title>Thiorhodovibrio frisius and Trv. litoralis spp. nov., Two Novel Members from a Clade of Fastidious Purple Sulfur Bacteria That Exhibit Unique Red-Shifted Light-Harvesting Capabilities.</title>
        <authorList>
            <person name="Methner A."/>
            <person name="Kuzyk S.B."/>
            <person name="Petersen J."/>
            <person name="Bauer S."/>
            <person name="Brinkmann H."/>
            <person name="Sichau K."/>
            <person name="Wanner G."/>
            <person name="Wolf J."/>
            <person name="Neumann-Schaal M."/>
            <person name="Henke P."/>
            <person name="Tank M."/>
            <person name="Sproer C."/>
            <person name="Bunk B."/>
            <person name="Overmann J."/>
        </authorList>
    </citation>
    <scope>NUCLEOTIDE SEQUENCE [LARGE SCALE GENOMIC DNA]</scope>
    <source>
        <strain evidence="6 7">DSM 6702</strain>
    </source>
</reference>
<dbReference type="InterPro" id="IPR050557">
    <property type="entry name" value="RTX_toxin/Mannuronan_C5-epim"/>
</dbReference>
<accession>A0ABZ0SCC7</accession>
<protein>
    <submittedName>
        <fullName evidence="6">Cyclolysin</fullName>
    </submittedName>
</protein>
<dbReference type="PANTHER" id="PTHR38340">
    <property type="entry name" value="S-LAYER PROTEIN"/>
    <property type="match status" value="1"/>
</dbReference>
<dbReference type="PROSITE" id="PS00330">
    <property type="entry name" value="HEMOLYSIN_CALCIUM"/>
    <property type="match status" value="2"/>
</dbReference>
<keyword evidence="2" id="KW-0964">Secreted</keyword>
<organism evidence="6 7">
    <name type="scientific">Thiorhodovibrio winogradskyi</name>
    <dbReference type="NCBI Taxonomy" id="77007"/>
    <lineage>
        <taxon>Bacteria</taxon>
        <taxon>Pseudomonadati</taxon>
        <taxon>Pseudomonadota</taxon>
        <taxon>Gammaproteobacteria</taxon>
        <taxon>Chromatiales</taxon>
        <taxon>Chromatiaceae</taxon>
        <taxon>Thiorhodovibrio</taxon>
    </lineage>
</organism>
<feature type="domain" description="DUF4214" evidence="5">
    <location>
        <begin position="305"/>
        <end position="374"/>
    </location>
</feature>
<dbReference type="InterPro" id="IPR001343">
    <property type="entry name" value="Hemolysn_Ca-bd"/>
</dbReference>
<dbReference type="InterPro" id="IPR011049">
    <property type="entry name" value="Serralysin-like_metalloprot_C"/>
</dbReference>
<dbReference type="PANTHER" id="PTHR38340:SF1">
    <property type="entry name" value="S-LAYER PROTEIN"/>
    <property type="match status" value="1"/>
</dbReference>
<evidence type="ECO:0000256" key="1">
    <source>
        <dbReference type="ARBA" id="ARBA00004613"/>
    </source>
</evidence>
<name>A0ABZ0SCC7_9GAMM</name>
<dbReference type="Pfam" id="PF13946">
    <property type="entry name" value="DUF4214"/>
    <property type="match status" value="1"/>
</dbReference>
<feature type="compositionally biased region" description="Polar residues" evidence="4">
    <location>
        <begin position="142"/>
        <end position="154"/>
    </location>
</feature>
<evidence type="ECO:0000256" key="2">
    <source>
        <dbReference type="ARBA" id="ARBA00022525"/>
    </source>
</evidence>